<keyword evidence="4" id="KW-0804">Transcription</keyword>
<reference evidence="8" key="1">
    <citation type="journal article" date="2019" name="Int. J. Syst. Evol. Microbiol.">
        <title>The Global Catalogue of Microorganisms (GCM) 10K type strain sequencing project: providing services to taxonomists for standard genome sequencing and annotation.</title>
        <authorList>
            <consortium name="The Broad Institute Genomics Platform"/>
            <consortium name="The Broad Institute Genome Sequencing Center for Infectious Disease"/>
            <person name="Wu L."/>
            <person name="Ma J."/>
        </authorList>
    </citation>
    <scope>NUCLEOTIDE SEQUENCE [LARGE SCALE GENOMIC DNA]</scope>
    <source>
        <strain evidence="8">JCM 16702</strain>
    </source>
</reference>
<sequence length="196" mass="19986">MLGSGAMGQREDLLAGARACLAEKGYSRTTARDIAAASGAHLASIGYHFGSKDGLMAAAVLQASDEWGDTIEAAVRAAGGASPAERLRVFLAELFAAIPRSRPLLVASVQAYSEAQFSEEVRGPLLEAVGRARAELAAMVLGVDAADVDEDTARGLGSLVHGLVVGYVLQALLSPGTMPTADQVVAALGALTRAPA</sequence>
<evidence type="ECO:0000256" key="3">
    <source>
        <dbReference type="ARBA" id="ARBA00023125"/>
    </source>
</evidence>
<feature type="domain" description="HTH tetR-type" evidence="6">
    <location>
        <begin position="7"/>
        <end position="67"/>
    </location>
</feature>
<evidence type="ECO:0000313" key="8">
    <source>
        <dbReference type="Proteomes" id="UP001500683"/>
    </source>
</evidence>
<dbReference type="Gene3D" id="1.10.357.10">
    <property type="entry name" value="Tetracycline Repressor, domain 2"/>
    <property type="match status" value="1"/>
</dbReference>
<dbReference type="Proteomes" id="UP001500683">
    <property type="component" value="Unassembled WGS sequence"/>
</dbReference>
<comment type="caution">
    <text evidence="7">The sequence shown here is derived from an EMBL/GenBank/DDBJ whole genome shotgun (WGS) entry which is preliminary data.</text>
</comment>
<evidence type="ECO:0000256" key="2">
    <source>
        <dbReference type="ARBA" id="ARBA00023015"/>
    </source>
</evidence>
<evidence type="ECO:0000256" key="5">
    <source>
        <dbReference type="PROSITE-ProRule" id="PRU00335"/>
    </source>
</evidence>
<dbReference type="PANTHER" id="PTHR30055">
    <property type="entry name" value="HTH-TYPE TRANSCRIPTIONAL REGULATOR RUTR"/>
    <property type="match status" value="1"/>
</dbReference>
<dbReference type="PANTHER" id="PTHR30055:SF219">
    <property type="entry name" value="TRANSCRIPTIONAL REGULATORY PROTEIN"/>
    <property type="match status" value="1"/>
</dbReference>
<proteinExistence type="predicted"/>
<dbReference type="Pfam" id="PF00440">
    <property type="entry name" value="TetR_N"/>
    <property type="match status" value="1"/>
</dbReference>
<dbReference type="InterPro" id="IPR036271">
    <property type="entry name" value="Tet_transcr_reg_TetR-rel_C_sf"/>
</dbReference>
<evidence type="ECO:0000313" key="7">
    <source>
        <dbReference type="EMBL" id="GAA4088857.1"/>
    </source>
</evidence>
<dbReference type="Pfam" id="PF13977">
    <property type="entry name" value="TetR_C_6"/>
    <property type="match status" value="1"/>
</dbReference>
<dbReference type="SUPFAM" id="SSF46689">
    <property type="entry name" value="Homeodomain-like"/>
    <property type="match status" value="1"/>
</dbReference>
<dbReference type="PRINTS" id="PR00455">
    <property type="entry name" value="HTHTETR"/>
</dbReference>
<evidence type="ECO:0000256" key="1">
    <source>
        <dbReference type="ARBA" id="ARBA00022491"/>
    </source>
</evidence>
<keyword evidence="2" id="KW-0805">Transcription regulation</keyword>
<gene>
    <name evidence="7" type="ORF">GCM10022214_56700</name>
</gene>
<dbReference type="InterPro" id="IPR039538">
    <property type="entry name" value="BetI_C"/>
</dbReference>
<feature type="DNA-binding region" description="H-T-H motif" evidence="5">
    <location>
        <begin position="30"/>
        <end position="49"/>
    </location>
</feature>
<name>A0ABP7WHX6_9ACTN</name>
<dbReference type="InterPro" id="IPR050109">
    <property type="entry name" value="HTH-type_TetR-like_transc_reg"/>
</dbReference>
<dbReference type="InterPro" id="IPR009057">
    <property type="entry name" value="Homeodomain-like_sf"/>
</dbReference>
<keyword evidence="3 5" id="KW-0238">DNA-binding</keyword>
<evidence type="ECO:0000259" key="6">
    <source>
        <dbReference type="PROSITE" id="PS50977"/>
    </source>
</evidence>
<dbReference type="PROSITE" id="PS50977">
    <property type="entry name" value="HTH_TETR_2"/>
    <property type="match status" value="1"/>
</dbReference>
<keyword evidence="1" id="KW-0678">Repressor</keyword>
<evidence type="ECO:0000256" key="4">
    <source>
        <dbReference type="ARBA" id="ARBA00023163"/>
    </source>
</evidence>
<accession>A0ABP7WHX6</accession>
<protein>
    <submittedName>
        <fullName evidence="7">TetR/AcrR family transcriptional regulator</fullName>
    </submittedName>
</protein>
<dbReference type="SUPFAM" id="SSF48498">
    <property type="entry name" value="Tetracyclin repressor-like, C-terminal domain"/>
    <property type="match status" value="1"/>
</dbReference>
<dbReference type="EMBL" id="BAAAZG010000043">
    <property type="protein sequence ID" value="GAA4088857.1"/>
    <property type="molecule type" value="Genomic_DNA"/>
</dbReference>
<organism evidence="7 8">
    <name type="scientific">Actinomadura miaoliensis</name>
    <dbReference type="NCBI Taxonomy" id="430685"/>
    <lineage>
        <taxon>Bacteria</taxon>
        <taxon>Bacillati</taxon>
        <taxon>Actinomycetota</taxon>
        <taxon>Actinomycetes</taxon>
        <taxon>Streptosporangiales</taxon>
        <taxon>Thermomonosporaceae</taxon>
        <taxon>Actinomadura</taxon>
    </lineage>
</organism>
<keyword evidence="8" id="KW-1185">Reference proteome</keyword>
<dbReference type="InterPro" id="IPR001647">
    <property type="entry name" value="HTH_TetR"/>
</dbReference>